<sequence>MDFSQYIRLKNEAANKYVSRTKTVDSSFLTLQRQQKAAYSGYNDIQYVRYYKGSPVVNNAFVNTLVNFKNPGDTIDAPMKMGYSSANRQSQHEDLASRNAGGVVCNQPDYSKVARGNELLNCNQQTTILNEYANKTSINGNTFKAYGYGEMPGTWKPYGNGINTFFPPGDTCSRGVCKKDPLYPS</sequence>
<dbReference type="AlphaFoldDB" id="A0A6C0K8E9"/>
<accession>A0A6C0K8E9</accession>
<evidence type="ECO:0000313" key="1">
    <source>
        <dbReference type="EMBL" id="QHU12414.1"/>
    </source>
</evidence>
<organism evidence="1">
    <name type="scientific">viral metagenome</name>
    <dbReference type="NCBI Taxonomy" id="1070528"/>
    <lineage>
        <taxon>unclassified sequences</taxon>
        <taxon>metagenomes</taxon>
        <taxon>organismal metagenomes</taxon>
    </lineage>
</organism>
<reference evidence="1" key="1">
    <citation type="journal article" date="2020" name="Nature">
        <title>Giant virus diversity and host interactions through global metagenomics.</title>
        <authorList>
            <person name="Schulz F."/>
            <person name="Roux S."/>
            <person name="Paez-Espino D."/>
            <person name="Jungbluth S."/>
            <person name="Walsh D.A."/>
            <person name="Denef V.J."/>
            <person name="McMahon K.D."/>
            <person name="Konstantinidis K.T."/>
            <person name="Eloe-Fadrosh E.A."/>
            <person name="Kyrpides N.C."/>
            <person name="Woyke T."/>
        </authorList>
    </citation>
    <scope>NUCLEOTIDE SEQUENCE</scope>
    <source>
        <strain evidence="1">GVMAG-S-1101171-110</strain>
    </source>
</reference>
<protein>
    <submittedName>
        <fullName evidence="1">Uncharacterized protein</fullName>
    </submittedName>
</protein>
<name>A0A6C0K8E9_9ZZZZ</name>
<dbReference type="EMBL" id="MN740799">
    <property type="protein sequence ID" value="QHU12414.1"/>
    <property type="molecule type" value="Genomic_DNA"/>
</dbReference>
<proteinExistence type="predicted"/>